<sequence>MTEPANLQDYILAEVMRKTSEEHIRQLIDKKIDEAIKGAVDDEFRYGGNLKKQLTTAVGAALTIGDKIDVPAYGVMVMALLREKLDANINELLNVKLASEMQDLLQIAPKELKFSDVIEKMTEHAKEMGSGWGKIAVFIEESDYSAGCYHVGIDPDGDTRKRYECDTQFYVTAEGKISGLTVDRRDVGKVVGMASYWGYQKMIFSAYACGSKLIMDELEPALEYGED</sequence>
<gene>
    <name evidence="1" type="ORF">J2W61_001363</name>
</gene>
<dbReference type="Proteomes" id="UP001265315">
    <property type="component" value="Unassembled WGS sequence"/>
</dbReference>
<protein>
    <recommendedName>
        <fullName evidence="3">Gp42</fullName>
    </recommendedName>
</protein>
<dbReference type="RefSeq" id="WP_209689143.1">
    <property type="nucleotide sequence ID" value="NZ_JAGIPM010000001.1"/>
</dbReference>
<proteinExistence type="predicted"/>
<name>A0AAW8LSM3_AGRTU</name>
<dbReference type="AlphaFoldDB" id="A0AAW8LSM3"/>
<evidence type="ECO:0008006" key="3">
    <source>
        <dbReference type="Google" id="ProtNLM"/>
    </source>
</evidence>
<dbReference type="EMBL" id="JAVDSW010000001">
    <property type="protein sequence ID" value="MDR6701535.1"/>
    <property type="molecule type" value="Genomic_DNA"/>
</dbReference>
<evidence type="ECO:0000313" key="2">
    <source>
        <dbReference type="Proteomes" id="UP001265315"/>
    </source>
</evidence>
<reference evidence="1" key="1">
    <citation type="submission" date="2023-07" db="EMBL/GenBank/DDBJ databases">
        <title>Sorghum-associated microbial communities from plants grown in Nebraska, USA.</title>
        <authorList>
            <person name="Schachtman D."/>
        </authorList>
    </citation>
    <scope>NUCLEOTIDE SEQUENCE</scope>
    <source>
        <strain evidence="1">1457</strain>
    </source>
</reference>
<organism evidence="1 2">
    <name type="scientific">Agrobacterium tumefaciens</name>
    <dbReference type="NCBI Taxonomy" id="358"/>
    <lineage>
        <taxon>Bacteria</taxon>
        <taxon>Pseudomonadati</taxon>
        <taxon>Pseudomonadota</taxon>
        <taxon>Alphaproteobacteria</taxon>
        <taxon>Hyphomicrobiales</taxon>
        <taxon>Rhizobiaceae</taxon>
        <taxon>Rhizobium/Agrobacterium group</taxon>
        <taxon>Agrobacterium</taxon>
        <taxon>Agrobacterium tumefaciens complex</taxon>
    </lineage>
</organism>
<accession>A0AAW8LSM3</accession>
<comment type="caution">
    <text evidence="1">The sequence shown here is derived from an EMBL/GenBank/DDBJ whole genome shotgun (WGS) entry which is preliminary data.</text>
</comment>
<evidence type="ECO:0000313" key="1">
    <source>
        <dbReference type="EMBL" id="MDR6701535.1"/>
    </source>
</evidence>